<reference evidence="14" key="1">
    <citation type="journal article" date="2014" name="Insect Biochem. Mol. Biol.">
        <title>An insight into the sialome of the frog biting fly, Corethrella appendiculata.</title>
        <authorList>
            <person name="Ribeiro J.M.C."/>
            <person name="Chagas A.C."/>
            <person name="Pham V.M."/>
            <person name="Lounibos L.P."/>
            <person name="Calvo E."/>
        </authorList>
    </citation>
    <scope>NUCLEOTIDE SEQUENCE</scope>
    <source>
        <tissue evidence="14">Salivary glands</tissue>
    </source>
</reference>
<dbReference type="GO" id="GO:0031901">
    <property type="term" value="C:early endosome membrane"/>
    <property type="evidence" value="ECO:0007669"/>
    <property type="project" value="UniProtKB-SubCell"/>
</dbReference>
<keyword evidence="5 9" id="KW-0863">Zinc-finger</keyword>
<evidence type="ECO:0000256" key="9">
    <source>
        <dbReference type="PROSITE-ProRule" id="PRU00175"/>
    </source>
</evidence>
<dbReference type="AlphaFoldDB" id="U5EU24"/>
<dbReference type="GO" id="GO:0002376">
    <property type="term" value="P:immune system process"/>
    <property type="evidence" value="ECO:0007669"/>
    <property type="project" value="UniProtKB-KW"/>
</dbReference>
<dbReference type="Pfam" id="PF12906">
    <property type="entry name" value="RINGv"/>
    <property type="match status" value="1"/>
</dbReference>
<evidence type="ECO:0000256" key="2">
    <source>
        <dbReference type="ARBA" id="ARBA00004439"/>
    </source>
</evidence>
<evidence type="ECO:0000256" key="7">
    <source>
        <dbReference type="ARBA" id="ARBA00022859"/>
    </source>
</evidence>
<dbReference type="SMART" id="SM00744">
    <property type="entry name" value="RINGv"/>
    <property type="match status" value="1"/>
</dbReference>
<feature type="transmembrane region" description="Helical" evidence="11">
    <location>
        <begin position="111"/>
        <end position="130"/>
    </location>
</feature>
<keyword evidence="6" id="KW-0862">Zinc</keyword>
<dbReference type="GO" id="GO:0008270">
    <property type="term" value="F:zinc ion binding"/>
    <property type="evidence" value="ECO:0007669"/>
    <property type="project" value="UniProtKB-KW"/>
</dbReference>
<feature type="region of interest" description="Disordered" evidence="10">
    <location>
        <begin position="548"/>
        <end position="570"/>
    </location>
</feature>
<feature type="region of interest" description="Disordered" evidence="10">
    <location>
        <begin position="214"/>
        <end position="267"/>
    </location>
</feature>
<evidence type="ECO:0000259" key="12">
    <source>
        <dbReference type="PROSITE" id="PS50089"/>
    </source>
</evidence>
<keyword evidence="8" id="KW-0968">Cytoplasmic vesicle</keyword>
<protein>
    <submittedName>
        <fullName evidence="14">Putative membrane associated ring finger 18</fullName>
    </submittedName>
</protein>
<evidence type="ECO:0000259" key="13">
    <source>
        <dbReference type="PROSITE" id="PS51292"/>
    </source>
</evidence>
<dbReference type="PROSITE" id="PS51292">
    <property type="entry name" value="ZF_RING_CH"/>
    <property type="match status" value="1"/>
</dbReference>
<dbReference type="InterPro" id="IPR011016">
    <property type="entry name" value="Znf_RING-CH"/>
</dbReference>
<accession>U5EU24</accession>
<feature type="non-terminal residue" evidence="14">
    <location>
        <position position="1"/>
    </location>
</feature>
<dbReference type="InterPro" id="IPR001841">
    <property type="entry name" value="Znf_RING"/>
</dbReference>
<evidence type="ECO:0000256" key="1">
    <source>
        <dbReference type="ARBA" id="ARBA00004155"/>
    </source>
</evidence>
<dbReference type="PROSITE" id="PS50089">
    <property type="entry name" value="ZF_RING_2"/>
    <property type="match status" value="1"/>
</dbReference>
<feature type="compositionally biased region" description="Low complexity" evidence="10">
    <location>
        <begin position="227"/>
        <end position="243"/>
    </location>
</feature>
<keyword evidence="4" id="KW-0479">Metal-binding</keyword>
<evidence type="ECO:0000256" key="6">
    <source>
        <dbReference type="ARBA" id="ARBA00022833"/>
    </source>
</evidence>
<dbReference type="Gene3D" id="3.30.40.10">
    <property type="entry name" value="Zinc/RING finger domain, C3HC4 (zinc finger)"/>
    <property type="match status" value="1"/>
</dbReference>
<evidence type="ECO:0000313" key="14">
    <source>
        <dbReference type="EMBL" id="JAB55791.1"/>
    </source>
</evidence>
<comment type="subcellular location">
    <subcellularLocation>
        <location evidence="2">Cytoplasmic vesicle membrane</location>
        <topology evidence="2">Multi-pass membrane protein</topology>
    </subcellularLocation>
    <subcellularLocation>
        <location evidence="3">Early endosome membrane</location>
        <topology evidence="3">Multi-pass membrane protein</topology>
    </subcellularLocation>
    <subcellularLocation>
        <location evidence="1">Lysosome membrane</location>
        <topology evidence="1">Multi-pass membrane protein</topology>
    </subcellularLocation>
</comment>
<evidence type="ECO:0000256" key="4">
    <source>
        <dbReference type="ARBA" id="ARBA00022723"/>
    </source>
</evidence>
<keyword evidence="11" id="KW-0812">Transmembrane</keyword>
<keyword evidence="11" id="KW-1133">Transmembrane helix</keyword>
<evidence type="ECO:0000256" key="3">
    <source>
        <dbReference type="ARBA" id="ARBA00004520"/>
    </source>
</evidence>
<evidence type="ECO:0000256" key="11">
    <source>
        <dbReference type="SAM" id="Phobius"/>
    </source>
</evidence>
<evidence type="ECO:0000256" key="10">
    <source>
        <dbReference type="SAM" id="MobiDB-lite"/>
    </source>
</evidence>
<dbReference type="EMBL" id="GANO01004080">
    <property type="protein sequence ID" value="JAB55791.1"/>
    <property type="molecule type" value="mRNA"/>
</dbReference>
<sequence length="674" mass="77206">SSEIENVDFSSNNVVIRHGSVASSHTTVSQSSGDICRICHCESDTENPLLTPCYCSGSLKYVHQTCLQQWLTASETNSCELCKFPFIMHAKIKPFNQWRSLDMSGIERRRLFCAVLLNCGAGLCVIWSIYILCEKATEELRQGLIGWPFWTKLVVVTVGLTGGIVFMYIQCKQYLNLCNRWKARNRILLIQNAPEKFHPASNSPVIQQLRRIRSSNDTTTSGGRIGSTFSNNSNSNSNNPHHQQQQHHHHSYQHQFNQFQQQQQQSYLRDNSIENIDENLQQFSNNYHRCGQIIAANIETNSFERNWTLDNISQLSFKPTTTTTTTATTTTARDYHDIEIDDDDYDENEDNKQQNEHEILSDIIKSDKTNDLNLFKIENSDLVRTSCKDSSNCSTSNNNKTNYHQHQPANRFINSAIFIENRDILNSAEQPMTTITIVGGADEQQIINEQNFNPQHRYFDETQEINRQYFDESMIASNSTFNRRYSDTKLLQHFYLIEKPMNENQILLNPKTYILNSQNPSQSGCMTTTYFEHIPDVTETAFNLHYQSDQEEQGRQPVSGHEQHPFGKSIKNSNLDLDIIENIQKYHEQKYSLDNLVCLETQNEQTQKSSSTMKTIAADVIVHHDNFDKLPRIINIGSSGIGGVSGISNNYNNNKRKIYKSLPNLNSSSESLLP</sequence>
<evidence type="ECO:0000256" key="8">
    <source>
        <dbReference type="ARBA" id="ARBA00023329"/>
    </source>
</evidence>
<keyword evidence="7" id="KW-0391">Immunity</keyword>
<feature type="domain" description="RING-CH-type" evidence="13">
    <location>
        <begin position="28"/>
        <end position="89"/>
    </location>
</feature>
<dbReference type="PANTHER" id="PTHR45981">
    <property type="entry name" value="LD02310P"/>
    <property type="match status" value="1"/>
</dbReference>
<evidence type="ECO:0000256" key="5">
    <source>
        <dbReference type="ARBA" id="ARBA00022771"/>
    </source>
</evidence>
<proteinExistence type="evidence at transcript level"/>
<feature type="compositionally biased region" description="Low complexity" evidence="10">
    <location>
        <begin position="253"/>
        <end position="266"/>
    </location>
</feature>
<organism evidence="14">
    <name type="scientific">Corethrella appendiculata</name>
    <dbReference type="NCBI Taxonomy" id="1370023"/>
    <lineage>
        <taxon>Eukaryota</taxon>
        <taxon>Metazoa</taxon>
        <taxon>Ecdysozoa</taxon>
        <taxon>Arthropoda</taxon>
        <taxon>Hexapoda</taxon>
        <taxon>Insecta</taxon>
        <taxon>Pterygota</taxon>
        <taxon>Neoptera</taxon>
        <taxon>Endopterygota</taxon>
        <taxon>Diptera</taxon>
        <taxon>Nematocera</taxon>
        <taxon>Culicoidea</taxon>
        <taxon>Chaoboridae</taxon>
        <taxon>Corethrella</taxon>
    </lineage>
</organism>
<feature type="transmembrane region" description="Helical" evidence="11">
    <location>
        <begin position="150"/>
        <end position="169"/>
    </location>
</feature>
<dbReference type="SUPFAM" id="SSF57850">
    <property type="entry name" value="RING/U-box"/>
    <property type="match status" value="1"/>
</dbReference>
<feature type="domain" description="RING-type" evidence="12">
    <location>
        <begin position="36"/>
        <end position="83"/>
    </location>
</feature>
<dbReference type="InterPro" id="IPR013083">
    <property type="entry name" value="Znf_RING/FYVE/PHD"/>
</dbReference>
<name>U5EU24_9DIPT</name>
<keyword evidence="11" id="KW-0472">Membrane</keyword>
<dbReference type="GO" id="GO:0005765">
    <property type="term" value="C:lysosomal membrane"/>
    <property type="evidence" value="ECO:0007669"/>
    <property type="project" value="UniProtKB-SubCell"/>
</dbReference>